<dbReference type="Proteomes" id="UP000001072">
    <property type="component" value="Unassembled WGS sequence"/>
</dbReference>
<dbReference type="GeneID" id="18934910"/>
<proteinExistence type="predicted"/>
<feature type="compositionally biased region" description="Basic residues" evidence="1">
    <location>
        <begin position="367"/>
        <end position="376"/>
    </location>
</feature>
<dbReference type="VEuPathDB" id="FungiDB:MELLADRAFT_88547"/>
<accession>F4RS56</accession>
<dbReference type="AlphaFoldDB" id="F4RS56"/>
<protein>
    <submittedName>
        <fullName evidence="2">Uncharacterized protein</fullName>
    </submittedName>
</protein>
<feature type="compositionally biased region" description="Polar residues" evidence="1">
    <location>
        <begin position="148"/>
        <end position="168"/>
    </location>
</feature>
<evidence type="ECO:0000256" key="1">
    <source>
        <dbReference type="SAM" id="MobiDB-lite"/>
    </source>
</evidence>
<feature type="region of interest" description="Disordered" evidence="1">
    <location>
        <begin position="143"/>
        <end position="178"/>
    </location>
</feature>
<keyword evidence="3" id="KW-1185">Reference proteome</keyword>
<reference evidence="3" key="1">
    <citation type="journal article" date="2011" name="Proc. Natl. Acad. Sci. U.S.A.">
        <title>Obligate biotrophy features unraveled by the genomic analysis of rust fungi.</title>
        <authorList>
            <person name="Duplessis S."/>
            <person name="Cuomo C.A."/>
            <person name="Lin Y.-C."/>
            <person name="Aerts A."/>
            <person name="Tisserant E."/>
            <person name="Veneault-Fourrey C."/>
            <person name="Joly D.L."/>
            <person name="Hacquard S."/>
            <person name="Amselem J."/>
            <person name="Cantarel B.L."/>
            <person name="Chiu R."/>
            <person name="Coutinho P.M."/>
            <person name="Feau N."/>
            <person name="Field M."/>
            <person name="Frey P."/>
            <person name="Gelhaye E."/>
            <person name="Goldberg J."/>
            <person name="Grabherr M.G."/>
            <person name="Kodira C.D."/>
            <person name="Kohler A."/>
            <person name="Kuees U."/>
            <person name="Lindquist E.A."/>
            <person name="Lucas S.M."/>
            <person name="Mago R."/>
            <person name="Mauceli E."/>
            <person name="Morin E."/>
            <person name="Murat C."/>
            <person name="Pangilinan J.L."/>
            <person name="Park R."/>
            <person name="Pearson M."/>
            <person name="Quesneville H."/>
            <person name="Rouhier N."/>
            <person name="Sakthikumar S."/>
            <person name="Salamov A.A."/>
            <person name="Schmutz J."/>
            <person name="Selles B."/>
            <person name="Shapiro H."/>
            <person name="Tanguay P."/>
            <person name="Tuskan G.A."/>
            <person name="Henrissat B."/>
            <person name="Van de Peer Y."/>
            <person name="Rouze P."/>
            <person name="Ellis J.G."/>
            <person name="Dodds P.N."/>
            <person name="Schein J.E."/>
            <person name="Zhong S."/>
            <person name="Hamelin R.C."/>
            <person name="Grigoriev I.V."/>
            <person name="Szabo L.J."/>
            <person name="Martin F."/>
        </authorList>
    </citation>
    <scope>NUCLEOTIDE SEQUENCE [LARGE SCALE GENOMIC DNA]</scope>
    <source>
        <strain evidence="3">98AG31 / pathotype 3-4-7</strain>
    </source>
</reference>
<organism evidence="3">
    <name type="scientific">Melampsora larici-populina (strain 98AG31 / pathotype 3-4-7)</name>
    <name type="common">Poplar leaf rust fungus</name>
    <dbReference type="NCBI Taxonomy" id="747676"/>
    <lineage>
        <taxon>Eukaryota</taxon>
        <taxon>Fungi</taxon>
        <taxon>Dikarya</taxon>
        <taxon>Basidiomycota</taxon>
        <taxon>Pucciniomycotina</taxon>
        <taxon>Pucciniomycetes</taxon>
        <taxon>Pucciniales</taxon>
        <taxon>Melampsoraceae</taxon>
        <taxon>Melampsora</taxon>
    </lineage>
</organism>
<dbReference type="KEGG" id="mlr:MELLADRAFT_88547"/>
<evidence type="ECO:0000313" key="2">
    <source>
        <dbReference type="EMBL" id="EGG04837.1"/>
    </source>
</evidence>
<feature type="region of interest" description="Disordered" evidence="1">
    <location>
        <begin position="363"/>
        <end position="387"/>
    </location>
</feature>
<dbReference type="InParanoid" id="F4RS56"/>
<evidence type="ECO:0000313" key="3">
    <source>
        <dbReference type="Proteomes" id="UP000001072"/>
    </source>
</evidence>
<gene>
    <name evidence="2" type="ORF">MELLADRAFT_88547</name>
</gene>
<dbReference type="RefSeq" id="XP_007411928.1">
    <property type="nucleotide sequence ID" value="XM_007411866.1"/>
</dbReference>
<sequence>MMKHQKFFSACIPAKLKSTAIPFPAQCHHHIGKAPGWSSTPLTSKLPTATLQDYQPTLYRKKIPRTTVTPQSAQTRHQWNVVGIFSWRQGLHQSEAATSTTADKSGPHAIKCARANQGKTTAKHKKWRHVGCKLLYRKSIPTAEPPQNVLSTNQPDTPNQPPSYNRMTSPADLPTAKQPRVIPQCSQSLHQVGSTLPDDVFLAIERAQQAQVKALKRAKPPTNEGTVISLHLVTKEDQHIPFTPGLWPLWATDHPCCARPKMLLGPSGMTVSLSGTKRYKIGQRSALTQELQDVLEGWGWANQRCQLSQRQLKSQPSQSSKILMKTNLLATLPPKATLHPIGMGPLWIPSVFLTTWTTNAAPIPPRRQYHQSRHHLQQTSPPPQFPNLTQVYLPTKKISKTLPAHLR</sequence>
<dbReference type="HOGENOM" id="CLU_676305_0_0_1"/>
<name>F4RS56_MELLP</name>
<dbReference type="EMBL" id="GL883116">
    <property type="protein sequence ID" value="EGG04837.1"/>
    <property type="molecule type" value="Genomic_DNA"/>
</dbReference>